<dbReference type="RefSeq" id="WP_238720959.1">
    <property type="nucleotide sequence ID" value="NZ_JAHQCW010000006.1"/>
</dbReference>
<feature type="DNA-binding region" description="OmpR/PhoB-type" evidence="7">
    <location>
        <begin position="124"/>
        <end position="224"/>
    </location>
</feature>
<dbReference type="PROSITE" id="PS51755">
    <property type="entry name" value="OMPR_PHOB"/>
    <property type="match status" value="1"/>
</dbReference>
<dbReference type="GO" id="GO:0000156">
    <property type="term" value="F:phosphorelay response regulator activity"/>
    <property type="evidence" value="ECO:0007669"/>
    <property type="project" value="TreeGrafter"/>
</dbReference>
<dbReference type="CDD" id="cd00383">
    <property type="entry name" value="trans_reg_C"/>
    <property type="match status" value="1"/>
</dbReference>
<evidence type="ECO:0000256" key="3">
    <source>
        <dbReference type="ARBA" id="ARBA00023125"/>
    </source>
</evidence>
<keyword evidence="3 7" id="KW-0238">DNA-binding</keyword>
<dbReference type="CDD" id="cd17574">
    <property type="entry name" value="REC_OmpR"/>
    <property type="match status" value="1"/>
</dbReference>
<dbReference type="Pfam" id="PF00072">
    <property type="entry name" value="Response_reg"/>
    <property type="match status" value="1"/>
</dbReference>
<feature type="domain" description="Response regulatory" evidence="8">
    <location>
        <begin position="3"/>
        <end position="116"/>
    </location>
</feature>
<feature type="modified residue" description="4-aspartylphosphate" evidence="6">
    <location>
        <position position="52"/>
    </location>
</feature>
<dbReference type="SMART" id="SM00448">
    <property type="entry name" value="REC"/>
    <property type="match status" value="1"/>
</dbReference>
<evidence type="ECO:0000256" key="1">
    <source>
        <dbReference type="ARBA" id="ARBA00018672"/>
    </source>
</evidence>
<protein>
    <recommendedName>
        <fullName evidence="1">Stage 0 sporulation protein A homolog</fullName>
    </recommendedName>
</protein>
<keyword evidence="11" id="KW-1185">Reference proteome</keyword>
<name>A0A949JYA2_9FIRM</name>
<keyword evidence="4" id="KW-0804">Transcription</keyword>
<dbReference type="SUPFAM" id="SSF52172">
    <property type="entry name" value="CheY-like"/>
    <property type="match status" value="1"/>
</dbReference>
<dbReference type="SMART" id="SM00862">
    <property type="entry name" value="Trans_reg_C"/>
    <property type="match status" value="1"/>
</dbReference>
<evidence type="ECO:0000256" key="2">
    <source>
        <dbReference type="ARBA" id="ARBA00023015"/>
    </source>
</evidence>
<comment type="function">
    <text evidence="5">May play the central regulatory role in sporulation. It may be an element of the effector pathway responsible for the activation of sporulation genes in response to nutritional stress. Spo0A may act in concert with spo0H (a sigma factor) to control the expression of some genes that are critical to the sporulation process.</text>
</comment>
<organism evidence="10 11">
    <name type="scientific">Diplocloster agilis</name>
    <dbReference type="NCBI Taxonomy" id="2850323"/>
    <lineage>
        <taxon>Bacteria</taxon>
        <taxon>Bacillati</taxon>
        <taxon>Bacillota</taxon>
        <taxon>Clostridia</taxon>
        <taxon>Lachnospirales</taxon>
        <taxon>Lachnospiraceae</taxon>
        <taxon>Diplocloster</taxon>
    </lineage>
</organism>
<dbReference type="Gene3D" id="3.40.50.2300">
    <property type="match status" value="1"/>
</dbReference>
<dbReference type="InterPro" id="IPR001789">
    <property type="entry name" value="Sig_transdc_resp-reg_receiver"/>
</dbReference>
<accession>A0A949JYA2</accession>
<dbReference type="GO" id="GO:0005829">
    <property type="term" value="C:cytosol"/>
    <property type="evidence" value="ECO:0007669"/>
    <property type="project" value="TreeGrafter"/>
</dbReference>
<dbReference type="PANTHER" id="PTHR48111">
    <property type="entry name" value="REGULATOR OF RPOS"/>
    <property type="match status" value="1"/>
</dbReference>
<dbReference type="InterPro" id="IPR011006">
    <property type="entry name" value="CheY-like_superfamily"/>
</dbReference>
<evidence type="ECO:0000259" key="9">
    <source>
        <dbReference type="PROSITE" id="PS51755"/>
    </source>
</evidence>
<evidence type="ECO:0000256" key="4">
    <source>
        <dbReference type="ARBA" id="ARBA00023163"/>
    </source>
</evidence>
<dbReference type="Proteomes" id="UP000712157">
    <property type="component" value="Unassembled WGS sequence"/>
</dbReference>
<gene>
    <name evidence="10" type="ORF">KTH89_05440</name>
</gene>
<dbReference type="PANTHER" id="PTHR48111:SF73">
    <property type="entry name" value="ALKALINE PHOSPHATASE SYNTHESIS TRANSCRIPTIONAL REGULATORY PROTEIN PHOP"/>
    <property type="match status" value="1"/>
</dbReference>
<dbReference type="Gene3D" id="6.10.250.690">
    <property type="match status" value="1"/>
</dbReference>
<dbReference type="GO" id="GO:0032993">
    <property type="term" value="C:protein-DNA complex"/>
    <property type="evidence" value="ECO:0007669"/>
    <property type="project" value="TreeGrafter"/>
</dbReference>
<dbReference type="AlphaFoldDB" id="A0A949JYA2"/>
<dbReference type="Pfam" id="PF00486">
    <property type="entry name" value="Trans_reg_C"/>
    <property type="match status" value="1"/>
</dbReference>
<evidence type="ECO:0000313" key="10">
    <source>
        <dbReference type="EMBL" id="MBU9735972.1"/>
    </source>
</evidence>
<sequence>MASILLVEDDRTLSDGIVLALERDGHLFTKCYELKSAMGQIRKRTFDLVILDINLPDGSGYSLLSKLRESSGTPVLMLTANDLESDEILGLSMGADDYVTKPFSLLILRTRVNVLLRRKPAQKQDVFETGEYLFDFHRMYYMIHGREIMLNRTEQKLLYLLVKNKGQILTRRQLLESVWENAADSVEENALSVAMNRLRHKVEEDAGRPSFIQTVYGIGYVWREE</sequence>
<evidence type="ECO:0000256" key="5">
    <source>
        <dbReference type="ARBA" id="ARBA00024867"/>
    </source>
</evidence>
<dbReference type="EMBL" id="JAHQCW010000006">
    <property type="protein sequence ID" value="MBU9735972.1"/>
    <property type="molecule type" value="Genomic_DNA"/>
</dbReference>
<dbReference type="InterPro" id="IPR036388">
    <property type="entry name" value="WH-like_DNA-bd_sf"/>
</dbReference>
<evidence type="ECO:0000259" key="8">
    <source>
        <dbReference type="PROSITE" id="PS50110"/>
    </source>
</evidence>
<dbReference type="InterPro" id="IPR039420">
    <property type="entry name" value="WalR-like"/>
</dbReference>
<keyword evidence="6" id="KW-0597">Phosphoprotein</keyword>
<dbReference type="GO" id="GO:0000976">
    <property type="term" value="F:transcription cis-regulatory region binding"/>
    <property type="evidence" value="ECO:0007669"/>
    <property type="project" value="TreeGrafter"/>
</dbReference>
<reference evidence="10" key="1">
    <citation type="submission" date="2021-06" db="EMBL/GenBank/DDBJ databases">
        <title>Description of novel taxa of the family Lachnospiraceae.</title>
        <authorList>
            <person name="Chaplin A.V."/>
            <person name="Sokolova S.R."/>
            <person name="Pikina A.P."/>
            <person name="Korzhanova M."/>
            <person name="Belova V."/>
            <person name="Korostin D."/>
            <person name="Efimov B.A."/>
        </authorList>
    </citation>
    <scope>NUCLEOTIDE SEQUENCE</scope>
    <source>
        <strain evidence="10">ASD5720</strain>
    </source>
</reference>
<keyword evidence="2" id="KW-0805">Transcription regulation</keyword>
<dbReference type="GO" id="GO:0006355">
    <property type="term" value="P:regulation of DNA-templated transcription"/>
    <property type="evidence" value="ECO:0007669"/>
    <property type="project" value="InterPro"/>
</dbReference>
<dbReference type="PROSITE" id="PS50110">
    <property type="entry name" value="RESPONSE_REGULATORY"/>
    <property type="match status" value="1"/>
</dbReference>
<dbReference type="InterPro" id="IPR001867">
    <property type="entry name" value="OmpR/PhoB-type_DNA-bd"/>
</dbReference>
<proteinExistence type="predicted"/>
<evidence type="ECO:0000256" key="7">
    <source>
        <dbReference type="PROSITE-ProRule" id="PRU01091"/>
    </source>
</evidence>
<feature type="domain" description="OmpR/PhoB-type" evidence="9">
    <location>
        <begin position="124"/>
        <end position="224"/>
    </location>
</feature>
<evidence type="ECO:0000256" key="6">
    <source>
        <dbReference type="PROSITE-ProRule" id="PRU00169"/>
    </source>
</evidence>
<dbReference type="Gene3D" id="1.10.10.10">
    <property type="entry name" value="Winged helix-like DNA-binding domain superfamily/Winged helix DNA-binding domain"/>
    <property type="match status" value="1"/>
</dbReference>
<evidence type="ECO:0000313" key="11">
    <source>
        <dbReference type="Proteomes" id="UP000712157"/>
    </source>
</evidence>
<comment type="caution">
    <text evidence="10">The sequence shown here is derived from an EMBL/GenBank/DDBJ whole genome shotgun (WGS) entry which is preliminary data.</text>
</comment>